<feature type="region of interest" description="Disordered" evidence="2">
    <location>
        <begin position="135"/>
        <end position="169"/>
    </location>
</feature>
<feature type="region of interest" description="Disordered" evidence="2">
    <location>
        <begin position="330"/>
        <end position="395"/>
    </location>
</feature>
<name>A0A8H8DM36_9FUNG</name>
<feature type="region of interest" description="Disordered" evidence="2">
    <location>
        <begin position="450"/>
        <end position="474"/>
    </location>
</feature>
<keyword evidence="1" id="KW-0175">Coiled coil</keyword>
<keyword evidence="4" id="KW-1185">Reference proteome</keyword>
<feature type="coiled-coil region" evidence="1">
    <location>
        <begin position="103"/>
        <end position="130"/>
    </location>
</feature>
<gene>
    <name evidence="3" type="ORF">BJ554DRAFT_7870</name>
</gene>
<comment type="caution">
    <text evidence="3">The sequence shown here is derived from an EMBL/GenBank/DDBJ whole genome shotgun (WGS) entry which is preliminary data.</text>
</comment>
<dbReference type="AlphaFoldDB" id="A0A8H8DM36"/>
<evidence type="ECO:0000256" key="2">
    <source>
        <dbReference type="SAM" id="MobiDB-lite"/>
    </source>
</evidence>
<evidence type="ECO:0000256" key="1">
    <source>
        <dbReference type="SAM" id="Coils"/>
    </source>
</evidence>
<dbReference type="Proteomes" id="UP000673691">
    <property type="component" value="Unassembled WGS sequence"/>
</dbReference>
<feature type="compositionally biased region" description="Basic and acidic residues" evidence="2">
    <location>
        <begin position="135"/>
        <end position="157"/>
    </location>
</feature>
<dbReference type="EMBL" id="JAEFCI010000660">
    <property type="protein sequence ID" value="KAG5463401.1"/>
    <property type="molecule type" value="Genomic_DNA"/>
</dbReference>
<protein>
    <submittedName>
        <fullName evidence="3">Uncharacterized protein</fullName>
    </submittedName>
</protein>
<accession>A0A8H8DM36</accession>
<evidence type="ECO:0000313" key="3">
    <source>
        <dbReference type="EMBL" id="KAG5463401.1"/>
    </source>
</evidence>
<evidence type="ECO:0000313" key="4">
    <source>
        <dbReference type="Proteomes" id="UP000673691"/>
    </source>
</evidence>
<reference evidence="3 4" key="1">
    <citation type="journal article" name="Sci. Rep.">
        <title>Genome-scale phylogenetic analyses confirm Olpidium as the closest living zoosporic fungus to the non-flagellated, terrestrial fungi.</title>
        <authorList>
            <person name="Chang Y."/>
            <person name="Rochon D."/>
            <person name="Sekimoto S."/>
            <person name="Wang Y."/>
            <person name="Chovatia M."/>
            <person name="Sandor L."/>
            <person name="Salamov A."/>
            <person name="Grigoriev I.V."/>
            <person name="Stajich J.E."/>
            <person name="Spatafora J.W."/>
        </authorList>
    </citation>
    <scope>NUCLEOTIDE SEQUENCE [LARGE SCALE GENOMIC DNA]</scope>
    <source>
        <strain evidence="3">S191</strain>
    </source>
</reference>
<feature type="compositionally biased region" description="Basic and acidic residues" evidence="2">
    <location>
        <begin position="462"/>
        <end position="474"/>
    </location>
</feature>
<sequence>PSERPRLLFLPVKDGASRKATGKELVVWRGFWFGPLTLRVYAFFSSLSFLDDGVTPRSRIDTMTRPALVAAVPKTLSLASVTPRMRGEKQQTVEKNPSDLIPADEVRRLFKQTQQELARKDAQIEQLIKALSLREDEPRGRRGRSHDRDKDGEDCRHRGPSPAESVTSVVSSATHASHALFSEEKDIRKSLIAVIPMYLGEGATSLFFTWTAALKWVFNFSPTSERGKIVLATSYLTSAALKWWNVYKTHVESGVLCLHEQLNSCTQDSCGNLAAYNQKMQDLYLQISGESDTSWVAKYFRGLRPSLRPLVKMNLSNLDSFQKVMAAANRLADPSETNTNKNKRTGPTDASASTATSSSSSSKQKKKGRKAGNVQNNGGNRNNNAERQPCSHCDQPEHSVQQCWQHHPELRPNNNGNDNCRPAARVAETDAERRVFSAFVESADDAIDDIMDTTTSPSKSLTVHERAGVEIEKP</sequence>
<feature type="non-terminal residue" evidence="3">
    <location>
        <position position="1"/>
    </location>
</feature>
<proteinExistence type="predicted"/>
<feature type="compositionally biased region" description="Low complexity" evidence="2">
    <location>
        <begin position="372"/>
        <end position="383"/>
    </location>
</feature>
<organism evidence="3 4">
    <name type="scientific">Olpidium bornovanus</name>
    <dbReference type="NCBI Taxonomy" id="278681"/>
    <lineage>
        <taxon>Eukaryota</taxon>
        <taxon>Fungi</taxon>
        <taxon>Fungi incertae sedis</taxon>
        <taxon>Olpidiomycota</taxon>
        <taxon>Olpidiomycotina</taxon>
        <taxon>Olpidiomycetes</taxon>
        <taxon>Olpidiales</taxon>
        <taxon>Olpidiaceae</taxon>
        <taxon>Olpidium</taxon>
    </lineage>
</organism>
<feature type="compositionally biased region" description="Low complexity" evidence="2">
    <location>
        <begin position="350"/>
        <end position="362"/>
    </location>
</feature>